<feature type="domain" description="N-acetyltransferase" evidence="1">
    <location>
        <begin position="20"/>
        <end position="171"/>
    </location>
</feature>
<dbReference type="InterPro" id="IPR016181">
    <property type="entry name" value="Acyl_CoA_acyltransferase"/>
</dbReference>
<dbReference type="Pfam" id="PF13302">
    <property type="entry name" value="Acetyltransf_3"/>
    <property type="match status" value="1"/>
</dbReference>
<dbReference type="PANTHER" id="PTHR43792">
    <property type="entry name" value="GNAT FAMILY, PUTATIVE (AFU_ORTHOLOGUE AFUA_3G00765)-RELATED-RELATED"/>
    <property type="match status" value="1"/>
</dbReference>
<evidence type="ECO:0000259" key="1">
    <source>
        <dbReference type="PROSITE" id="PS51186"/>
    </source>
</evidence>
<protein>
    <submittedName>
        <fullName evidence="2">GNAT family N-acetyltransferase</fullName>
    </submittedName>
</protein>
<keyword evidence="3" id="KW-1185">Reference proteome</keyword>
<accession>A0A7X3MGX7</accession>
<sequence>MLTIKTERLTLKPLGMKYLETVHEYASDLENTKYMLFLPNESIEETKEFLQMADKEWALDAPSFYEFAIIYENQQVGAVSLYLNEASYGEMGWIINKKYWRQGIAYEAAAALMDYSIRELHIKDFIAHCDAENVASYKIMEKLGMSRTGTSGGRKNKSSEVEGYEYQYELHI</sequence>
<evidence type="ECO:0000313" key="2">
    <source>
        <dbReference type="EMBL" id="MXP76147.1"/>
    </source>
</evidence>
<dbReference type="EMBL" id="WUQX01000001">
    <property type="protein sequence ID" value="MXP76147.1"/>
    <property type="molecule type" value="Genomic_DNA"/>
</dbReference>
<dbReference type="SUPFAM" id="SSF55729">
    <property type="entry name" value="Acyl-CoA N-acyltransferases (Nat)"/>
    <property type="match status" value="1"/>
</dbReference>
<dbReference type="InterPro" id="IPR000182">
    <property type="entry name" value="GNAT_dom"/>
</dbReference>
<dbReference type="InterPro" id="IPR051531">
    <property type="entry name" value="N-acetyltransferase"/>
</dbReference>
<dbReference type="AlphaFoldDB" id="A0A7X3MGX7"/>
<proteinExistence type="predicted"/>
<dbReference type="PROSITE" id="PS51186">
    <property type="entry name" value="GNAT"/>
    <property type="match status" value="1"/>
</dbReference>
<keyword evidence="2" id="KW-0808">Transferase</keyword>
<dbReference type="Proteomes" id="UP000460412">
    <property type="component" value="Unassembled WGS sequence"/>
</dbReference>
<comment type="caution">
    <text evidence="2">The sequence shown here is derived from an EMBL/GenBank/DDBJ whole genome shotgun (WGS) entry which is preliminary data.</text>
</comment>
<name>A0A7X3MGX7_9FIRM</name>
<dbReference type="Gene3D" id="3.40.630.30">
    <property type="match status" value="1"/>
</dbReference>
<dbReference type="PANTHER" id="PTHR43792:SF1">
    <property type="entry name" value="N-ACETYLTRANSFERASE DOMAIN-CONTAINING PROTEIN"/>
    <property type="match status" value="1"/>
</dbReference>
<evidence type="ECO:0000313" key="3">
    <source>
        <dbReference type="Proteomes" id="UP000460412"/>
    </source>
</evidence>
<dbReference type="RefSeq" id="WP_159751315.1">
    <property type="nucleotide sequence ID" value="NZ_CATIFW010000261.1"/>
</dbReference>
<gene>
    <name evidence="2" type="ORF">GN277_12310</name>
</gene>
<organism evidence="2 3">
    <name type="scientific">Sporofaciens musculi</name>
    <dbReference type="NCBI Taxonomy" id="2681861"/>
    <lineage>
        <taxon>Bacteria</taxon>
        <taxon>Bacillati</taxon>
        <taxon>Bacillota</taxon>
        <taxon>Clostridia</taxon>
        <taxon>Lachnospirales</taxon>
        <taxon>Lachnospiraceae</taxon>
        <taxon>Sporofaciens</taxon>
    </lineage>
</organism>
<reference evidence="2 3" key="1">
    <citation type="submission" date="2019-12" db="EMBL/GenBank/DDBJ databases">
        <title>Sporaefaciens musculi gen. nov., sp. nov., a novel bacterium isolated from the caecum of an obese mouse.</title>
        <authorList>
            <person name="Rasmussen T.S."/>
            <person name="Streidl T."/>
            <person name="Hitch T.C.A."/>
            <person name="Wortmann E."/>
            <person name="Deptula P."/>
            <person name="Hansen M."/>
            <person name="Nielsen D.S."/>
            <person name="Clavel T."/>
            <person name="Vogensen F.K."/>
        </authorList>
    </citation>
    <scope>NUCLEOTIDE SEQUENCE [LARGE SCALE GENOMIC DNA]</scope>
    <source>
        <strain evidence="2 3">WCA-9-b2</strain>
    </source>
</reference>
<dbReference type="GO" id="GO:0016747">
    <property type="term" value="F:acyltransferase activity, transferring groups other than amino-acyl groups"/>
    <property type="evidence" value="ECO:0007669"/>
    <property type="project" value="InterPro"/>
</dbReference>